<dbReference type="RefSeq" id="WP_129003089.1">
    <property type="nucleotide sequence ID" value="NZ_SDHZ01000001.1"/>
</dbReference>
<organism evidence="3 4">
    <name type="scientific">Filimonas effusa</name>
    <dbReference type="NCBI Taxonomy" id="2508721"/>
    <lineage>
        <taxon>Bacteria</taxon>
        <taxon>Pseudomonadati</taxon>
        <taxon>Bacteroidota</taxon>
        <taxon>Chitinophagia</taxon>
        <taxon>Chitinophagales</taxon>
        <taxon>Chitinophagaceae</taxon>
        <taxon>Filimonas</taxon>
    </lineage>
</organism>
<evidence type="ECO:0000256" key="1">
    <source>
        <dbReference type="ARBA" id="ARBA00022676"/>
    </source>
</evidence>
<dbReference type="NCBIfam" id="TIGR00696">
    <property type="entry name" value="wecG_tagA_cpsF"/>
    <property type="match status" value="1"/>
</dbReference>
<dbReference type="Pfam" id="PF03808">
    <property type="entry name" value="Glyco_tran_WecG"/>
    <property type="match status" value="1"/>
</dbReference>
<reference evidence="3 4" key="1">
    <citation type="submission" date="2019-01" db="EMBL/GenBank/DDBJ databases">
        <title>Filimonas sp. strain TTM-71.</title>
        <authorList>
            <person name="Chen W.-M."/>
        </authorList>
    </citation>
    <scope>NUCLEOTIDE SEQUENCE [LARGE SCALE GENOMIC DNA]</scope>
    <source>
        <strain evidence="3 4">TTM-71</strain>
    </source>
</reference>
<dbReference type="Proteomes" id="UP000290545">
    <property type="component" value="Unassembled WGS sequence"/>
</dbReference>
<comment type="caution">
    <text evidence="3">The sequence shown here is derived from an EMBL/GenBank/DDBJ whole genome shotgun (WGS) entry which is preliminary data.</text>
</comment>
<evidence type="ECO:0000313" key="3">
    <source>
        <dbReference type="EMBL" id="RXK87339.1"/>
    </source>
</evidence>
<dbReference type="AlphaFoldDB" id="A0A4Q1DFB9"/>
<evidence type="ECO:0000256" key="2">
    <source>
        <dbReference type="ARBA" id="ARBA00022679"/>
    </source>
</evidence>
<keyword evidence="1" id="KW-0328">Glycosyltransferase</keyword>
<keyword evidence="2 3" id="KW-0808">Transferase</keyword>
<sequence>MHKQKHLSLKITLGPYQTFIDNILDLAKKRQSSYVCVANVHMLIEAKNDKAFRRALLAADIVTPDGMPLAKALKLLYGIDQDRVAGMDLLPDLLKSAQDIGLSVFFYGGSDQMLEKTRAYIKTNFPKLQVAGLYSPPFRPLKDEEKNEVANIIQESGAQIVFVVLGCPKQEKWMYEMKGKIPAVMLGIGGALPVLIGEQKRAPKWMQKYSLEWSYRLIQEPKRLFRRYLVTNSSYVMLLAGQKIKLMLVSKKK</sequence>
<gene>
    <name evidence="3" type="ORF">ESB13_11335</name>
</gene>
<dbReference type="PANTHER" id="PTHR34136">
    <property type="match status" value="1"/>
</dbReference>
<evidence type="ECO:0000313" key="4">
    <source>
        <dbReference type="Proteomes" id="UP000290545"/>
    </source>
</evidence>
<dbReference type="PANTHER" id="PTHR34136:SF1">
    <property type="entry name" value="UDP-N-ACETYL-D-MANNOSAMINURONIC ACID TRANSFERASE"/>
    <property type="match status" value="1"/>
</dbReference>
<accession>A0A4Q1DFB9</accession>
<dbReference type="CDD" id="cd06533">
    <property type="entry name" value="Glyco_transf_WecG_TagA"/>
    <property type="match status" value="1"/>
</dbReference>
<dbReference type="GO" id="GO:0016758">
    <property type="term" value="F:hexosyltransferase activity"/>
    <property type="evidence" value="ECO:0007669"/>
    <property type="project" value="TreeGrafter"/>
</dbReference>
<protein>
    <submittedName>
        <fullName evidence="3">Glycosyltransferase</fullName>
    </submittedName>
</protein>
<dbReference type="OrthoDB" id="9771846at2"/>
<keyword evidence="4" id="KW-1185">Reference proteome</keyword>
<dbReference type="EMBL" id="SDHZ01000001">
    <property type="protein sequence ID" value="RXK87339.1"/>
    <property type="molecule type" value="Genomic_DNA"/>
</dbReference>
<proteinExistence type="predicted"/>
<dbReference type="InterPro" id="IPR004629">
    <property type="entry name" value="WecG_TagA_CpsF"/>
</dbReference>
<name>A0A4Q1DFB9_9BACT</name>